<dbReference type="InterPro" id="IPR017926">
    <property type="entry name" value="GATASE"/>
</dbReference>
<comment type="caution">
    <text evidence="2">The sequence shown here is derived from an EMBL/GenBank/DDBJ whole genome shotgun (WGS) entry which is preliminary data.</text>
</comment>
<dbReference type="Proteomes" id="UP001379945">
    <property type="component" value="Unassembled WGS sequence"/>
</dbReference>
<accession>A0ABU9C4F4</accession>
<keyword evidence="2" id="KW-0378">Hydrolase</keyword>
<keyword evidence="2" id="KW-0315">Glutamine amidotransferase</keyword>
<dbReference type="PANTHER" id="PTHR42695:SF5">
    <property type="entry name" value="GLUTAMINE AMIDOTRANSFERASE YLR126C-RELATED"/>
    <property type="match status" value="1"/>
</dbReference>
<feature type="domain" description="Glutamine amidotransferase" evidence="1">
    <location>
        <begin position="26"/>
        <end position="187"/>
    </location>
</feature>
<dbReference type="PROSITE" id="PS51273">
    <property type="entry name" value="GATASE_TYPE_1"/>
    <property type="match status" value="1"/>
</dbReference>
<protein>
    <submittedName>
        <fullName evidence="2">Type 1 glutamine amidotransferase</fullName>
        <ecNumber evidence="2">3.4.-.-</ecNumber>
    </submittedName>
</protein>
<dbReference type="SUPFAM" id="SSF52317">
    <property type="entry name" value="Class I glutamine amidotransferase-like"/>
    <property type="match status" value="1"/>
</dbReference>
<dbReference type="InterPro" id="IPR029062">
    <property type="entry name" value="Class_I_gatase-like"/>
</dbReference>
<dbReference type="Gene3D" id="3.40.50.880">
    <property type="match status" value="1"/>
</dbReference>
<dbReference type="Pfam" id="PF00117">
    <property type="entry name" value="GATase"/>
    <property type="match status" value="1"/>
</dbReference>
<dbReference type="EC" id="3.4.-.-" evidence="2"/>
<evidence type="ECO:0000259" key="1">
    <source>
        <dbReference type="Pfam" id="PF00117"/>
    </source>
</evidence>
<name>A0ABU9C4F4_9BURK</name>
<dbReference type="RefSeq" id="WP_341398949.1">
    <property type="nucleotide sequence ID" value="NZ_JBBUTI010000006.1"/>
</dbReference>
<organism evidence="2 3">
    <name type="scientific">Ideonella margarita</name>
    <dbReference type="NCBI Taxonomy" id="2984191"/>
    <lineage>
        <taxon>Bacteria</taxon>
        <taxon>Pseudomonadati</taxon>
        <taxon>Pseudomonadota</taxon>
        <taxon>Betaproteobacteria</taxon>
        <taxon>Burkholderiales</taxon>
        <taxon>Sphaerotilaceae</taxon>
        <taxon>Ideonella</taxon>
    </lineage>
</organism>
<dbReference type="EMBL" id="JBBUTI010000006">
    <property type="protein sequence ID" value="MEK8046653.1"/>
    <property type="molecule type" value="Genomic_DNA"/>
</dbReference>
<reference evidence="2 3" key="1">
    <citation type="submission" date="2024-04" db="EMBL/GenBank/DDBJ databases">
        <title>Novel species of the genus Ideonella isolated from streams.</title>
        <authorList>
            <person name="Lu H."/>
        </authorList>
    </citation>
    <scope>NUCLEOTIDE SEQUENCE [LARGE SCALE GENOMIC DNA]</scope>
    <source>
        <strain evidence="2 3">LYT19W</strain>
    </source>
</reference>
<proteinExistence type="predicted"/>
<dbReference type="GO" id="GO:0016787">
    <property type="term" value="F:hydrolase activity"/>
    <property type="evidence" value="ECO:0007669"/>
    <property type="project" value="UniProtKB-KW"/>
</dbReference>
<sequence>MSSTLPAVLIVQPMADDGPAFLATWLQEQGIAFQVVRVFAGEAVPRSAAGWRGVVMLGGAMSVNDDLPFLRDAEALLRDAVHRGVPVLGHCLGGQMLARALGAATTDNPVPEVGWAYIELADQALARDWLGDVASGSDEPLPVFQWHYQTFALPAGATLLASNAACAHQAFAFGPHLGMQFHIEVDAEKLNRWCAEAPASALADAHHASVQDEARMRADTHRLLASSQATARRIYARWWSLVQAAASV</sequence>
<keyword evidence="3" id="KW-1185">Reference proteome</keyword>
<gene>
    <name evidence="2" type="ORF">AACH00_09865</name>
</gene>
<evidence type="ECO:0000313" key="3">
    <source>
        <dbReference type="Proteomes" id="UP001379945"/>
    </source>
</evidence>
<dbReference type="PANTHER" id="PTHR42695">
    <property type="entry name" value="GLUTAMINE AMIDOTRANSFERASE YLR126C-RELATED"/>
    <property type="match status" value="1"/>
</dbReference>
<dbReference type="InterPro" id="IPR044992">
    <property type="entry name" value="ChyE-like"/>
</dbReference>
<evidence type="ECO:0000313" key="2">
    <source>
        <dbReference type="EMBL" id="MEK8046653.1"/>
    </source>
</evidence>
<dbReference type="CDD" id="cd01741">
    <property type="entry name" value="GATase1_1"/>
    <property type="match status" value="1"/>
</dbReference>